<name>A0A2J7YSV1_STRMQ</name>
<dbReference type="EMBL" id="LJIW01000002">
    <property type="protein sequence ID" value="PNG91091.1"/>
    <property type="molecule type" value="Genomic_DNA"/>
</dbReference>
<dbReference type="Pfam" id="PF01494">
    <property type="entry name" value="FAD_binding_3"/>
    <property type="match status" value="1"/>
</dbReference>
<dbReference type="InterPro" id="IPR036188">
    <property type="entry name" value="FAD/NAD-bd_sf"/>
</dbReference>
<dbReference type="PANTHER" id="PTHR13789:SF309">
    <property type="entry name" value="PUTATIVE (AFU_ORTHOLOGUE AFUA_6G14510)-RELATED"/>
    <property type="match status" value="1"/>
</dbReference>
<sequence>MVLSQPHDTTPHATSRSTMTTALIIGGGIAGTVTAMALQKAGIDAVVHETYPTDAIDAGAFLVVAANGLEALRTIDAHEPVLENSFPVGRVDFISNTGKRLGNRPMSGSQDGGLGSVTLKRATLARVLREEAVRRGVRIEHGKRLLAAHTSPDGRIVGSFADGGRAVGDMLIGADGIHSLVRRIIDAGAPRPRYTGQHTVCGYTRDADSPPDPDAYTMIFGKQAFFGCTTAPDGEIWWFCNAPAQEMSKAELAAVSAEEWRERLLALLADDNTPAADLVRATGDSIVATAAYDIVSTPAWSEEAMVIVGDAAHACAPNAAQGASMAIEDGVVLAKCLRDLRTPQSAFAAYEALRRGRVEKVAMASAGMARRTAQGPVARALRDVTMPRKLDRAAGGASDWLTGYRIDWDERIDAQTARRRR</sequence>
<organism evidence="4 5">
    <name type="scientific">Streptomyces malaysiensis</name>
    <dbReference type="NCBI Taxonomy" id="92644"/>
    <lineage>
        <taxon>Bacteria</taxon>
        <taxon>Bacillati</taxon>
        <taxon>Actinomycetota</taxon>
        <taxon>Actinomycetes</taxon>
        <taxon>Kitasatosporales</taxon>
        <taxon>Streptomycetaceae</taxon>
        <taxon>Streptomyces</taxon>
        <taxon>Streptomyces violaceusniger group</taxon>
    </lineage>
</organism>
<dbReference type="AlphaFoldDB" id="A0A2J7YSV1"/>
<dbReference type="PANTHER" id="PTHR13789">
    <property type="entry name" value="MONOOXYGENASE"/>
    <property type="match status" value="1"/>
</dbReference>
<evidence type="ECO:0000313" key="4">
    <source>
        <dbReference type="EMBL" id="PNG91091.1"/>
    </source>
</evidence>
<evidence type="ECO:0000259" key="3">
    <source>
        <dbReference type="Pfam" id="PF01494"/>
    </source>
</evidence>
<reference evidence="4 5" key="1">
    <citation type="submission" date="2015-09" db="EMBL/GenBank/DDBJ databases">
        <title>Genome sequence, genome mining and natural product profiling of a biocontrol bacterium Streptomyces malaysiensis F913.</title>
        <authorList>
            <person name="Xu Y."/>
            <person name="Wei J."/>
            <person name="Xie J."/>
            <person name="Li T."/>
            <person name="Zhou Z."/>
        </authorList>
    </citation>
    <scope>NUCLEOTIDE SEQUENCE [LARGE SCALE GENOMIC DNA]</scope>
    <source>
        <strain evidence="4 5">F913</strain>
    </source>
</reference>
<keyword evidence="1" id="KW-0560">Oxidoreductase</keyword>
<proteinExistence type="predicted"/>
<accession>A0A2J7YSV1</accession>
<dbReference type="SUPFAM" id="SSF51905">
    <property type="entry name" value="FAD/NAD(P)-binding domain"/>
    <property type="match status" value="1"/>
</dbReference>
<gene>
    <name evidence="4" type="ORF">SMF913_26556</name>
</gene>
<evidence type="ECO:0000256" key="1">
    <source>
        <dbReference type="ARBA" id="ARBA00023002"/>
    </source>
</evidence>
<comment type="caution">
    <text evidence="4">The sequence shown here is derived from an EMBL/GenBank/DDBJ whole genome shotgun (WGS) entry which is preliminary data.</text>
</comment>
<keyword evidence="5" id="KW-1185">Reference proteome</keyword>
<evidence type="ECO:0000256" key="2">
    <source>
        <dbReference type="ARBA" id="ARBA00023033"/>
    </source>
</evidence>
<dbReference type="Gene3D" id="3.50.50.60">
    <property type="entry name" value="FAD/NAD(P)-binding domain"/>
    <property type="match status" value="1"/>
</dbReference>
<dbReference type="GO" id="GO:0004497">
    <property type="term" value="F:monooxygenase activity"/>
    <property type="evidence" value="ECO:0007669"/>
    <property type="project" value="UniProtKB-KW"/>
</dbReference>
<dbReference type="InterPro" id="IPR050493">
    <property type="entry name" value="FAD-dep_Monooxygenase_BioMet"/>
</dbReference>
<feature type="domain" description="FAD-binding" evidence="3">
    <location>
        <begin position="20"/>
        <end position="364"/>
    </location>
</feature>
<keyword evidence="2" id="KW-0503">Monooxygenase</keyword>
<protein>
    <recommendedName>
        <fullName evidence="3">FAD-binding domain-containing protein</fullName>
    </recommendedName>
</protein>
<dbReference type="Proteomes" id="UP000236520">
    <property type="component" value="Unassembled WGS sequence"/>
</dbReference>
<dbReference type="InterPro" id="IPR002938">
    <property type="entry name" value="FAD-bd"/>
</dbReference>
<dbReference type="GO" id="GO:0071949">
    <property type="term" value="F:FAD binding"/>
    <property type="evidence" value="ECO:0007669"/>
    <property type="project" value="InterPro"/>
</dbReference>
<evidence type="ECO:0000313" key="5">
    <source>
        <dbReference type="Proteomes" id="UP000236520"/>
    </source>
</evidence>
<dbReference type="PRINTS" id="PR00420">
    <property type="entry name" value="RNGMNOXGNASE"/>
</dbReference>